<dbReference type="Pfam" id="PF12704">
    <property type="entry name" value="MacB_PCD"/>
    <property type="match status" value="1"/>
</dbReference>
<feature type="transmembrane region" description="Helical" evidence="7">
    <location>
        <begin position="325"/>
        <end position="352"/>
    </location>
</feature>
<keyword evidence="4 7" id="KW-1133">Transmembrane helix</keyword>
<keyword evidence="2" id="KW-1003">Cell membrane</keyword>
<protein>
    <submittedName>
        <fullName evidence="10">FtsX-like permease family protein</fullName>
    </submittedName>
</protein>
<evidence type="ECO:0000256" key="3">
    <source>
        <dbReference type="ARBA" id="ARBA00022692"/>
    </source>
</evidence>
<evidence type="ECO:0000256" key="2">
    <source>
        <dbReference type="ARBA" id="ARBA00022475"/>
    </source>
</evidence>
<dbReference type="Proteomes" id="UP000470771">
    <property type="component" value="Unassembled WGS sequence"/>
</dbReference>
<name>A0A6N9NMP3_9FLAO</name>
<proteinExistence type="inferred from homology"/>
<dbReference type="GO" id="GO:0022857">
    <property type="term" value="F:transmembrane transporter activity"/>
    <property type="evidence" value="ECO:0007669"/>
    <property type="project" value="TreeGrafter"/>
</dbReference>
<comment type="similarity">
    <text evidence="6">Belongs to the ABC-4 integral membrane protein family.</text>
</comment>
<dbReference type="RefSeq" id="WP_160634076.1">
    <property type="nucleotide sequence ID" value="NZ_WWNE01000012.1"/>
</dbReference>
<dbReference type="Pfam" id="PF02687">
    <property type="entry name" value="FtsX"/>
    <property type="match status" value="1"/>
</dbReference>
<keyword evidence="5 7" id="KW-0472">Membrane</keyword>
<evidence type="ECO:0000256" key="5">
    <source>
        <dbReference type="ARBA" id="ARBA00023136"/>
    </source>
</evidence>
<feature type="domain" description="MacB-like periplasmic core" evidence="9">
    <location>
        <begin position="21"/>
        <end position="228"/>
    </location>
</feature>
<accession>A0A6N9NMP3</accession>
<comment type="subcellular location">
    <subcellularLocation>
        <location evidence="1">Cell membrane</location>
        <topology evidence="1">Multi-pass membrane protein</topology>
    </subcellularLocation>
</comment>
<feature type="transmembrane region" description="Helical" evidence="7">
    <location>
        <begin position="21"/>
        <end position="41"/>
    </location>
</feature>
<sequence length="410" mass="45633">MFDRDKWQEIFHTISKNKLRTFLTGFSVAWGIFMLIILLGAGTGLSNGVKVEFRDAATNSIWVFGGQTSEPYKGMKPGRFIQFNNADFNTIKTDISGVEKASGRFYVPGSNVTYKKETGDFGIRTVHPDHQYIEKTRTIEGRFINNIDIEQKRKVVSIGTLVQKTLFKGEDPMGKYLEVNGVPFKVIGIFEDEGGENEQEILYLPISTAQMVFNGSDRVHQMMFTVGDAGIEESKLIETEVRQKMAEAHIFNPEDERAIRFWNNVEEFLKFNNLFDNIALFIWVIGIMTIIAGIVGISNIMMIVVKERTKEIGIRKALGATPYSIISLIIMESVLITSVAGYIGLVLGVGLIELVDSFIPPDTQFFNNPEVNFQVALTATLVLVVAGTLAGLVPATRAAAIKPIVALRDE</sequence>
<gene>
    <name evidence="10" type="ORF">GQN54_13450</name>
</gene>
<evidence type="ECO:0000256" key="4">
    <source>
        <dbReference type="ARBA" id="ARBA00022989"/>
    </source>
</evidence>
<dbReference type="GO" id="GO:0005886">
    <property type="term" value="C:plasma membrane"/>
    <property type="evidence" value="ECO:0007669"/>
    <property type="project" value="UniProtKB-SubCell"/>
</dbReference>
<evidence type="ECO:0000313" key="10">
    <source>
        <dbReference type="EMBL" id="NBG67129.1"/>
    </source>
</evidence>
<dbReference type="InterPro" id="IPR050250">
    <property type="entry name" value="Macrolide_Exporter_MacB"/>
</dbReference>
<dbReference type="PANTHER" id="PTHR30572">
    <property type="entry name" value="MEMBRANE COMPONENT OF TRANSPORTER-RELATED"/>
    <property type="match status" value="1"/>
</dbReference>
<dbReference type="InterPro" id="IPR003838">
    <property type="entry name" value="ABC3_permease_C"/>
</dbReference>
<dbReference type="PANTHER" id="PTHR30572:SF4">
    <property type="entry name" value="ABC TRANSPORTER PERMEASE YTRF"/>
    <property type="match status" value="1"/>
</dbReference>
<dbReference type="AlphaFoldDB" id="A0A6N9NMP3"/>
<feature type="domain" description="ABC3 transporter permease C-terminal" evidence="8">
    <location>
        <begin position="284"/>
        <end position="402"/>
    </location>
</feature>
<keyword evidence="11" id="KW-1185">Reference proteome</keyword>
<evidence type="ECO:0000256" key="1">
    <source>
        <dbReference type="ARBA" id="ARBA00004651"/>
    </source>
</evidence>
<comment type="caution">
    <text evidence="10">The sequence shown here is derived from an EMBL/GenBank/DDBJ whole genome shotgun (WGS) entry which is preliminary data.</text>
</comment>
<evidence type="ECO:0000256" key="6">
    <source>
        <dbReference type="ARBA" id="ARBA00038076"/>
    </source>
</evidence>
<organism evidence="10 11">
    <name type="scientific">Acidiluteibacter ferrifornacis</name>
    <dbReference type="NCBI Taxonomy" id="2692424"/>
    <lineage>
        <taxon>Bacteria</taxon>
        <taxon>Pseudomonadati</taxon>
        <taxon>Bacteroidota</taxon>
        <taxon>Flavobacteriia</taxon>
        <taxon>Flavobacteriales</taxon>
        <taxon>Cryomorphaceae</taxon>
        <taxon>Acidiluteibacter</taxon>
    </lineage>
</organism>
<dbReference type="EMBL" id="WWNE01000012">
    <property type="protein sequence ID" value="NBG67129.1"/>
    <property type="molecule type" value="Genomic_DNA"/>
</dbReference>
<reference evidence="10 11" key="1">
    <citation type="submission" date="2019-12" db="EMBL/GenBank/DDBJ databases">
        <authorList>
            <person name="Zhao J."/>
        </authorList>
    </citation>
    <scope>NUCLEOTIDE SEQUENCE [LARGE SCALE GENOMIC DNA]</scope>
    <source>
        <strain evidence="10 11">S-15</strain>
    </source>
</reference>
<evidence type="ECO:0000259" key="8">
    <source>
        <dbReference type="Pfam" id="PF02687"/>
    </source>
</evidence>
<evidence type="ECO:0000313" key="11">
    <source>
        <dbReference type="Proteomes" id="UP000470771"/>
    </source>
</evidence>
<keyword evidence="3 7" id="KW-0812">Transmembrane</keyword>
<feature type="transmembrane region" description="Helical" evidence="7">
    <location>
        <begin position="280"/>
        <end position="305"/>
    </location>
</feature>
<dbReference type="InterPro" id="IPR025857">
    <property type="entry name" value="MacB_PCD"/>
</dbReference>
<evidence type="ECO:0000256" key="7">
    <source>
        <dbReference type="SAM" id="Phobius"/>
    </source>
</evidence>
<evidence type="ECO:0000259" key="9">
    <source>
        <dbReference type="Pfam" id="PF12704"/>
    </source>
</evidence>
<feature type="transmembrane region" description="Helical" evidence="7">
    <location>
        <begin position="372"/>
        <end position="393"/>
    </location>
</feature>